<comment type="similarity">
    <text evidence="1">Belongs to the cornifelin family.</text>
</comment>
<reference evidence="2 3" key="1">
    <citation type="submission" date="2021-04" db="EMBL/GenBank/DDBJ databases">
        <authorList>
            <person name="Bliznina A."/>
        </authorList>
    </citation>
    <scope>NUCLEOTIDE SEQUENCE [LARGE SCALE GENOMIC DNA]</scope>
</reference>
<proteinExistence type="inferred from homology"/>
<dbReference type="Proteomes" id="UP001158576">
    <property type="component" value="Chromosome XSR"/>
</dbReference>
<accession>A0ABN7SKP7</accession>
<evidence type="ECO:0000313" key="3">
    <source>
        <dbReference type="Proteomes" id="UP001158576"/>
    </source>
</evidence>
<name>A0ABN7SKP7_OIKDI</name>
<organism evidence="2 3">
    <name type="scientific">Oikopleura dioica</name>
    <name type="common">Tunicate</name>
    <dbReference type="NCBI Taxonomy" id="34765"/>
    <lineage>
        <taxon>Eukaryota</taxon>
        <taxon>Metazoa</taxon>
        <taxon>Chordata</taxon>
        <taxon>Tunicata</taxon>
        <taxon>Appendicularia</taxon>
        <taxon>Copelata</taxon>
        <taxon>Oikopleuridae</taxon>
        <taxon>Oikopleura</taxon>
    </lineage>
</organism>
<evidence type="ECO:0000256" key="1">
    <source>
        <dbReference type="ARBA" id="ARBA00009024"/>
    </source>
</evidence>
<keyword evidence="3" id="KW-1185">Reference proteome</keyword>
<sequence>MEKEPVAKLPSVSSKCSISSQTGLKRNNSSIILFQDHSIPVVVEPKSHADEGLETMLDGHDEPRTWQNGVCAPVNPARCCFSNVCPCLSAGYLARKIGSPSALVAVFGTLFCYPLMICHIRGKVREQLDLDAGLIEDISCSLCLPGCALEQAFNELPN</sequence>
<gene>
    <name evidence="2" type="ORF">OKIOD_LOCUS7845</name>
</gene>
<evidence type="ECO:0000313" key="2">
    <source>
        <dbReference type="EMBL" id="CAG5099140.1"/>
    </source>
</evidence>
<dbReference type="Pfam" id="PF04749">
    <property type="entry name" value="PLAC8"/>
    <property type="match status" value="1"/>
</dbReference>
<protein>
    <submittedName>
        <fullName evidence="2">Oidioi.mRNA.OKI2018_I69.XSR.g16287.t1.cds</fullName>
    </submittedName>
</protein>
<dbReference type="InterPro" id="IPR006461">
    <property type="entry name" value="PLAC_motif_containing"/>
</dbReference>
<dbReference type="EMBL" id="OU015569">
    <property type="protein sequence ID" value="CAG5099140.1"/>
    <property type="molecule type" value="Genomic_DNA"/>
</dbReference>